<sequence length="66" mass="7249">DIFNKRDTLQVATQILGQTVTQYNLDTEIIADAILSASQGAIHPLFLSSDLIYKSAELVRETVPDS</sequence>
<accession>A0A232EFL5</accession>
<keyword evidence="2" id="KW-1185">Reference proteome</keyword>
<evidence type="ECO:0000313" key="1">
    <source>
        <dbReference type="EMBL" id="OXU17141.1"/>
    </source>
</evidence>
<dbReference type="Proteomes" id="UP000215335">
    <property type="component" value="Unassembled WGS sequence"/>
</dbReference>
<evidence type="ECO:0000313" key="2">
    <source>
        <dbReference type="Proteomes" id="UP000215335"/>
    </source>
</evidence>
<feature type="non-terminal residue" evidence="1">
    <location>
        <position position="1"/>
    </location>
</feature>
<reference evidence="1 2" key="1">
    <citation type="journal article" date="2017" name="Curr. Biol.">
        <title>The Evolution of Venom by Co-option of Single-Copy Genes.</title>
        <authorList>
            <person name="Martinson E.O."/>
            <person name="Mrinalini"/>
            <person name="Kelkar Y.D."/>
            <person name="Chang C.H."/>
            <person name="Werren J.H."/>
        </authorList>
    </citation>
    <scope>NUCLEOTIDE SEQUENCE [LARGE SCALE GENOMIC DNA]</scope>
    <source>
        <strain evidence="1 2">Alberta</strain>
        <tissue evidence="1">Whole body</tissue>
    </source>
</reference>
<comment type="caution">
    <text evidence="1">The sequence shown here is derived from an EMBL/GenBank/DDBJ whole genome shotgun (WGS) entry which is preliminary data.</text>
</comment>
<protein>
    <submittedName>
        <fullName evidence="1">Uncharacterized protein</fullName>
    </submittedName>
</protein>
<organism evidence="1 2">
    <name type="scientific">Trichomalopsis sarcophagae</name>
    <dbReference type="NCBI Taxonomy" id="543379"/>
    <lineage>
        <taxon>Eukaryota</taxon>
        <taxon>Metazoa</taxon>
        <taxon>Ecdysozoa</taxon>
        <taxon>Arthropoda</taxon>
        <taxon>Hexapoda</taxon>
        <taxon>Insecta</taxon>
        <taxon>Pterygota</taxon>
        <taxon>Neoptera</taxon>
        <taxon>Endopterygota</taxon>
        <taxon>Hymenoptera</taxon>
        <taxon>Apocrita</taxon>
        <taxon>Proctotrupomorpha</taxon>
        <taxon>Chalcidoidea</taxon>
        <taxon>Pteromalidae</taxon>
        <taxon>Pteromalinae</taxon>
        <taxon>Trichomalopsis</taxon>
    </lineage>
</organism>
<dbReference type="EMBL" id="NNAY01004981">
    <property type="protein sequence ID" value="OXU17141.1"/>
    <property type="molecule type" value="Genomic_DNA"/>
</dbReference>
<dbReference type="AlphaFoldDB" id="A0A232EFL5"/>
<gene>
    <name evidence="1" type="ORF">TSAR_003232</name>
</gene>
<proteinExistence type="predicted"/>
<name>A0A232EFL5_9HYME</name>